<sequence length="89" mass="9152">MDKSISIMANCWYAYNGVGDPTQAVSYSLASSLPSCLNGCALCAIFAPNCAAIPASPFSDDLKTAIANALSTCMHQTLNGVTVVAMKAS</sequence>
<comment type="caution">
    <text evidence="1">The sequence shown here is derived from an EMBL/GenBank/DDBJ whole genome shotgun (WGS) entry which is preliminary data.</text>
</comment>
<dbReference type="EMBL" id="JXRA01000169">
    <property type="protein sequence ID" value="KIO74549.1"/>
    <property type="molecule type" value="Genomic_DNA"/>
</dbReference>
<reference evidence="1 2" key="1">
    <citation type="submission" date="2015-01" db="EMBL/GenBank/DDBJ databases">
        <title>Draft genome sequence of Pedobacter sp. NL19 isolated from sludge of an effluent treatment pond in an abandoned uranium mine.</title>
        <authorList>
            <person name="Santos T."/>
            <person name="Caetano T."/>
            <person name="Covas C."/>
            <person name="Cruz A."/>
            <person name="Mendo S."/>
        </authorList>
    </citation>
    <scope>NUCLEOTIDE SEQUENCE [LARGE SCALE GENOMIC DNA]</scope>
    <source>
        <strain evidence="1 2">NL19</strain>
    </source>
</reference>
<evidence type="ECO:0000313" key="2">
    <source>
        <dbReference type="Proteomes" id="UP000032049"/>
    </source>
</evidence>
<name>A0A0D0FQ35_9SPHI</name>
<proteinExistence type="predicted"/>
<accession>A0A0D0FQ35</accession>
<dbReference type="Proteomes" id="UP000032049">
    <property type="component" value="Unassembled WGS sequence"/>
</dbReference>
<dbReference type="AlphaFoldDB" id="A0A0D0FQ35"/>
<evidence type="ECO:0000313" key="1">
    <source>
        <dbReference type="EMBL" id="KIO74549.1"/>
    </source>
</evidence>
<organism evidence="1 2">
    <name type="scientific">Pedobacter lusitanus</name>
    <dbReference type="NCBI Taxonomy" id="1503925"/>
    <lineage>
        <taxon>Bacteria</taxon>
        <taxon>Pseudomonadati</taxon>
        <taxon>Bacteroidota</taxon>
        <taxon>Sphingobacteriia</taxon>
        <taxon>Sphingobacteriales</taxon>
        <taxon>Sphingobacteriaceae</taxon>
        <taxon>Pedobacter</taxon>
    </lineage>
</organism>
<keyword evidence="2" id="KW-1185">Reference proteome</keyword>
<gene>
    <name evidence="1" type="ORF">TH53_25810</name>
</gene>
<protein>
    <submittedName>
        <fullName evidence="1">Uncharacterized protein</fullName>
    </submittedName>
</protein>